<evidence type="ECO:0000313" key="3">
    <source>
        <dbReference type="Proteomes" id="UP000235145"/>
    </source>
</evidence>
<proteinExistence type="predicted"/>
<feature type="compositionally biased region" description="Basic and acidic residues" evidence="1">
    <location>
        <begin position="107"/>
        <end position="124"/>
    </location>
</feature>
<comment type="caution">
    <text evidence="2">The sequence shown here is derived from an EMBL/GenBank/DDBJ whole genome shotgun (WGS) entry which is preliminary data.</text>
</comment>
<evidence type="ECO:0000256" key="1">
    <source>
        <dbReference type="SAM" id="MobiDB-lite"/>
    </source>
</evidence>
<evidence type="ECO:0000313" key="2">
    <source>
        <dbReference type="EMBL" id="KAJ0193782.1"/>
    </source>
</evidence>
<keyword evidence="3" id="KW-1185">Reference proteome</keyword>
<dbReference type="AlphaFoldDB" id="A0A9R1UVC8"/>
<name>A0A9R1UVC8_LACSA</name>
<dbReference type="Proteomes" id="UP000235145">
    <property type="component" value="Unassembled WGS sequence"/>
</dbReference>
<organism evidence="2 3">
    <name type="scientific">Lactuca sativa</name>
    <name type="common">Garden lettuce</name>
    <dbReference type="NCBI Taxonomy" id="4236"/>
    <lineage>
        <taxon>Eukaryota</taxon>
        <taxon>Viridiplantae</taxon>
        <taxon>Streptophyta</taxon>
        <taxon>Embryophyta</taxon>
        <taxon>Tracheophyta</taxon>
        <taxon>Spermatophyta</taxon>
        <taxon>Magnoliopsida</taxon>
        <taxon>eudicotyledons</taxon>
        <taxon>Gunneridae</taxon>
        <taxon>Pentapetalae</taxon>
        <taxon>asterids</taxon>
        <taxon>campanulids</taxon>
        <taxon>Asterales</taxon>
        <taxon>Asteraceae</taxon>
        <taxon>Cichorioideae</taxon>
        <taxon>Cichorieae</taxon>
        <taxon>Lactucinae</taxon>
        <taxon>Lactuca</taxon>
    </lineage>
</organism>
<gene>
    <name evidence="2" type="ORF">LSAT_V11C800423940</name>
</gene>
<dbReference type="EMBL" id="NBSK02000008">
    <property type="protein sequence ID" value="KAJ0193782.1"/>
    <property type="molecule type" value="Genomic_DNA"/>
</dbReference>
<accession>A0A9R1UVC8</accession>
<reference evidence="2 3" key="1">
    <citation type="journal article" date="2017" name="Nat. Commun.">
        <title>Genome assembly with in vitro proximity ligation data and whole-genome triplication in lettuce.</title>
        <authorList>
            <person name="Reyes-Chin-Wo S."/>
            <person name="Wang Z."/>
            <person name="Yang X."/>
            <person name="Kozik A."/>
            <person name="Arikit S."/>
            <person name="Song C."/>
            <person name="Xia L."/>
            <person name="Froenicke L."/>
            <person name="Lavelle D.O."/>
            <person name="Truco M.J."/>
            <person name="Xia R."/>
            <person name="Zhu S."/>
            <person name="Xu C."/>
            <person name="Xu H."/>
            <person name="Xu X."/>
            <person name="Cox K."/>
            <person name="Korf I."/>
            <person name="Meyers B.C."/>
            <person name="Michelmore R.W."/>
        </authorList>
    </citation>
    <scope>NUCLEOTIDE SEQUENCE [LARGE SCALE GENOMIC DNA]</scope>
    <source>
        <strain evidence="3">cv. Salinas</strain>
        <tissue evidence="2">Seedlings</tissue>
    </source>
</reference>
<protein>
    <submittedName>
        <fullName evidence="2">Uncharacterized protein</fullName>
    </submittedName>
</protein>
<sequence>MRTYEEVVYPLPEHGDWEVPNDLMVVNPPIMEIRQARRLKHTNYIPSQGEEPKIRRYSRCHSTTHNARTCKEIVLKKQNKSRKRSRASGSGTKAREDEGTQATENQWKQEAKIQGTHETENLGT</sequence>
<feature type="compositionally biased region" description="Basic residues" evidence="1">
    <location>
        <begin position="77"/>
        <end position="86"/>
    </location>
</feature>
<feature type="region of interest" description="Disordered" evidence="1">
    <location>
        <begin position="73"/>
        <end position="124"/>
    </location>
</feature>